<evidence type="ECO:0000313" key="2">
    <source>
        <dbReference type="Proteomes" id="UP001476798"/>
    </source>
</evidence>
<dbReference type="EMBL" id="JAHRIO010014744">
    <property type="protein sequence ID" value="MEQ2163454.1"/>
    <property type="molecule type" value="Genomic_DNA"/>
</dbReference>
<organism evidence="1 2">
    <name type="scientific">Goodea atripinnis</name>
    <dbReference type="NCBI Taxonomy" id="208336"/>
    <lineage>
        <taxon>Eukaryota</taxon>
        <taxon>Metazoa</taxon>
        <taxon>Chordata</taxon>
        <taxon>Craniata</taxon>
        <taxon>Vertebrata</taxon>
        <taxon>Euteleostomi</taxon>
        <taxon>Actinopterygii</taxon>
        <taxon>Neopterygii</taxon>
        <taxon>Teleostei</taxon>
        <taxon>Neoteleostei</taxon>
        <taxon>Acanthomorphata</taxon>
        <taxon>Ovalentaria</taxon>
        <taxon>Atherinomorphae</taxon>
        <taxon>Cyprinodontiformes</taxon>
        <taxon>Goodeidae</taxon>
        <taxon>Goodea</taxon>
    </lineage>
</organism>
<accession>A0ABV0MXV8</accession>
<comment type="caution">
    <text evidence="1">The sequence shown here is derived from an EMBL/GenBank/DDBJ whole genome shotgun (WGS) entry which is preliminary data.</text>
</comment>
<gene>
    <name evidence="1" type="ORF">GOODEAATRI_030311</name>
</gene>
<evidence type="ECO:0000313" key="1">
    <source>
        <dbReference type="EMBL" id="MEQ2163454.1"/>
    </source>
</evidence>
<protein>
    <submittedName>
        <fullName evidence="1">Uncharacterized protein</fullName>
    </submittedName>
</protein>
<reference evidence="1 2" key="1">
    <citation type="submission" date="2021-06" db="EMBL/GenBank/DDBJ databases">
        <authorList>
            <person name="Palmer J.M."/>
        </authorList>
    </citation>
    <scope>NUCLEOTIDE SEQUENCE [LARGE SCALE GENOMIC DNA]</scope>
    <source>
        <strain evidence="1 2">GA_2019</strain>
        <tissue evidence="1">Muscle</tissue>
    </source>
</reference>
<name>A0ABV0MXV8_9TELE</name>
<sequence>MKCCVTVLESFFFSIRLQCRRNRGTPYSCHYVSIGYSYPELATILAFNHNLLTPFPRKIPTRNFTQTFTRTSSKTSSHLLIQTVAAILNQETHINLWELSVGPTHPPSQP</sequence>
<dbReference type="Proteomes" id="UP001476798">
    <property type="component" value="Unassembled WGS sequence"/>
</dbReference>
<proteinExistence type="predicted"/>
<keyword evidence="2" id="KW-1185">Reference proteome</keyword>